<evidence type="ECO:0000259" key="11">
    <source>
        <dbReference type="Pfam" id="PF03372"/>
    </source>
</evidence>
<evidence type="ECO:0000256" key="3">
    <source>
        <dbReference type="ARBA" id="ARBA00005227"/>
    </source>
</evidence>
<evidence type="ECO:0000313" key="12">
    <source>
        <dbReference type="EMBL" id="KAJ6994101.1"/>
    </source>
</evidence>
<evidence type="ECO:0000256" key="8">
    <source>
        <dbReference type="ARBA" id="ARBA00023034"/>
    </source>
</evidence>
<dbReference type="InterPro" id="IPR004240">
    <property type="entry name" value="EMP70"/>
</dbReference>
<accession>A0AAD6QPH9</accession>
<keyword evidence="9" id="KW-0472">Membrane</keyword>
<comment type="similarity">
    <text evidence="3 10">Belongs to the nonaspanin (TM9SF) (TC 9.A.2) family.</text>
</comment>
<keyword evidence="4" id="KW-0812">Transmembrane</keyword>
<feature type="domain" description="Endonuclease/exonuclease/phosphatase" evidence="11">
    <location>
        <begin position="8"/>
        <end position="275"/>
    </location>
</feature>
<dbReference type="EMBL" id="JAQIZT010000006">
    <property type="protein sequence ID" value="KAJ6994101.1"/>
    <property type="molecule type" value="Genomic_DNA"/>
</dbReference>
<keyword evidence="7" id="KW-1133">Transmembrane helix</keyword>
<dbReference type="SUPFAM" id="SSF56219">
    <property type="entry name" value="DNase I-like"/>
    <property type="match status" value="1"/>
</dbReference>
<sequence length="517" mass="58782">MSVSLTVMTFNLHEDQAEDSPNSWEKRKDLCISVITNYSPMILCTQQGVKTQLDYLQQCLPGYGQFGISRKGSQDASDEHCTIFYDKEKVELLEGGTFWLSESPSVPGSISWGAAAPCIATWATFQLKGIEPPGFSFQIVNTNMDEFSPRARRRSALLTWQHIASLPPSLPVVYCGGFNTQKESTTGRFLLGRSREHGVVGDMRDTWPNARVRKNHSLIHTYHGFKGDKQGALEFFKLILRALCLCWDRQTQDLHVDWILFRGRSLIPALCEVVNDNIDGHYPSSHYPIFAEFMLPRSVRLHEPPPAQEENPVAQNSRHGERFPRAEIRVSFTSSSLLLLLLAYHSCSFYLPGVAPQDFSTGAELKVKVNKLTSTKTQLPYSYYSLPYCPPEHIVDSAENLGEVLRGDRIENSPYVNRCNAKVLCRITLNAKTAKEFKEKIDDDYRVNMILDNLPLVVPFRRSDQENAVVYQHGFHVGLKGQYAGSEDLKHFIHNHLTFYCQISQRFSVRFSQDCWV</sequence>
<dbReference type="PANTHER" id="PTHR10766:SF154">
    <property type="entry name" value="TRANSMEMBRANE 9 SUPERFAMILY MEMBER 10"/>
    <property type="match status" value="1"/>
</dbReference>
<dbReference type="PANTHER" id="PTHR10766">
    <property type="entry name" value="TRANSMEMBRANE 9 SUPERFAMILY PROTEIN"/>
    <property type="match status" value="1"/>
</dbReference>
<comment type="subcellular location">
    <subcellularLocation>
        <location evidence="1">Endosome membrane</location>
        <topology evidence="1">Multi-pass membrane protein</topology>
    </subcellularLocation>
    <subcellularLocation>
        <location evidence="2">Golgi apparatus membrane</location>
        <topology evidence="2">Multi-pass membrane protein</topology>
    </subcellularLocation>
</comment>
<keyword evidence="13" id="KW-1185">Reference proteome</keyword>
<dbReference type="Pfam" id="PF03372">
    <property type="entry name" value="Exo_endo_phos"/>
    <property type="match status" value="1"/>
</dbReference>
<evidence type="ECO:0000256" key="7">
    <source>
        <dbReference type="ARBA" id="ARBA00022989"/>
    </source>
</evidence>
<dbReference type="Pfam" id="PF02990">
    <property type="entry name" value="EMP70"/>
    <property type="match status" value="1"/>
</dbReference>
<protein>
    <recommendedName>
        <fullName evidence="10">Transmembrane 9 superfamily member</fullName>
    </recommendedName>
</protein>
<keyword evidence="8" id="KW-0333">Golgi apparatus</keyword>
<dbReference type="GO" id="GO:0010008">
    <property type="term" value="C:endosome membrane"/>
    <property type="evidence" value="ECO:0007669"/>
    <property type="project" value="UniProtKB-SubCell"/>
</dbReference>
<name>A0AAD6QPH9_9ROSI</name>
<dbReference type="InterPro" id="IPR005135">
    <property type="entry name" value="Endo/exonuclease/phosphatase"/>
</dbReference>
<dbReference type="CDD" id="cd09083">
    <property type="entry name" value="EEP-1"/>
    <property type="match status" value="1"/>
</dbReference>
<dbReference type="GO" id="GO:0000139">
    <property type="term" value="C:Golgi membrane"/>
    <property type="evidence" value="ECO:0007669"/>
    <property type="project" value="UniProtKB-SubCell"/>
</dbReference>
<evidence type="ECO:0000256" key="4">
    <source>
        <dbReference type="ARBA" id="ARBA00022692"/>
    </source>
</evidence>
<evidence type="ECO:0000256" key="10">
    <source>
        <dbReference type="RuleBase" id="RU363079"/>
    </source>
</evidence>
<evidence type="ECO:0000256" key="5">
    <source>
        <dbReference type="ARBA" id="ARBA00022729"/>
    </source>
</evidence>
<dbReference type="InterPro" id="IPR036691">
    <property type="entry name" value="Endo/exonu/phosph_ase_sf"/>
</dbReference>
<dbReference type="Gene3D" id="3.60.10.10">
    <property type="entry name" value="Endonuclease/exonuclease/phosphatase"/>
    <property type="match status" value="1"/>
</dbReference>
<comment type="caution">
    <text evidence="12">The sequence shown here is derived from an EMBL/GenBank/DDBJ whole genome shotgun (WGS) entry which is preliminary data.</text>
</comment>
<dbReference type="GO" id="GO:0072657">
    <property type="term" value="P:protein localization to membrane"/>
    <property type="evidence" value="ECO:0007669"/>
    <property type="project" value="TreeGrafter"/>
</dbReference>
<keyword evidence="6" id="KW-0967">Endosome</keyword>
<reference evidence="12" key="1">
    <citation type="journal article" date="2023" name="Mol. Ecol. Resour.">
        <title>Chromosome-level genome assembly of a triploid poplar Populus alba 'Berolinensis'.</title>
        <authorList>
            <person name="Chen S."/>
            <person name="Yu Y."/>
            <person name="Wang X."/>
            <person name="Wang S."/>
            <person name="Zhang T."/>
            <person name="Zhou Y."/>
            <person name="He R."/>
            <person name="Meng N."/>
            <person name="Wang Y."/>
            <person name="Liu W."/>
            <person name="Liu Z."/>
            <person name="Liu J."/>
            <person name="Guo Q."/>
            <person name="Huang H."/>
            <person name="Sederoff R.R."/>
            <person name="Wang G."/>
            <person name="Qu G."/>
            <person name="Chen S."/>
        </authorList>
    </citation>
    <scope>NUCLEOTIDE SEQUENCE</scope>
    <source>
        <strain evidence="12">SC-2020</strain>
    </source>
</reference>
<proteinExistence type="inferred from homology"/>
<gene>
    <name evidence="12" type="ORF">NC653_017045</name>
</gene>
<dbReference type="GO" id="GO:0003824">
    <property type="term" value="F:catalytic activity"/>
    <property type="evidence" value="ECO:0007669"/>
    <property type="project" value="InterPro"/>
</dbReference>
<evidence type="ECO:0000256" key="2">
    <source>
        <dbReference type="ARBA" id="ARBA00004653"/>
    </source>
</evidence>
<keyword evidence="5" id="KW-0732">Signal</keyword>
<dbReference type="Proteomes" id="UP001164929">
    <property type="component" value="Chromosome 6"/>
</dbReference>
<evidence type="ECO:0000256" key="9">
    <source>
        <dbReference type="ARBA" id="ARBA00023136"/>
    </source>
</evidence>
<organism evidence="12 13">
    <name type="scientific">Populus alba x Populus x berolinensis</name>
    <dbReference type="NCBI Taxonomy" id="444605"/>
    <lineage>
        <taxon>Eukaryota</taxon>
        <taxon>Viridiplantae</taxon>
        <taxon>Streptophyta</taxon>
        <taxon>Embryophyta</taxon>
        <taxon>Tracheophyta</taxon>
        <taxon>Spermatophyta</taxon>
        <taxon>Magnoliopsida</taxon>
        <taxon>eudicotyledons</taxon>
        <taxon>Gunneridae</taxon>
        <taxon>Pentapetalae</taxon>
        <taxon>rosids</taxon>
        <taxon>fabids</taxon>
        <taxon>Malpighiales</taxon>
        <taxon>Salicaceae</taxon>
        <taxon>Saliceae</taxon>
        <taxon>Populus</taxon>
    </lineage>
</organism>
<evidence type="ECO:0000313" key="13">
    <source>
        <dbReference type="Proteomes" id="UP001164929"/>
    </source>
</evidence>
<evidence type="ECO:0000256" key="6">
    <source>
        <dbReference type="ARBA" id="ARBA00022753"/>
    </source>
</evidence>
<evidence type="ECO:0000256" key="1">
    <source>
        <dbReference type="ARBA" id="ARBA00004337"/>
    </source>
</evidence>
<dbReference type="AlphaFoldDB" id="A0AAD6QPH9"/>
<dbReference type="FunFam" id="3.60.10.10:FF:000049">
    <property type="entry name" value="uncharacterized protein LOC103698197 isoform X2"/>
    <property type="match status" value="1"/>
</dbReference>